<feature type="transmembrane region" description="Helical" evidence="1">
    <location>
        <begin position="83"/>
        <end position="103"/>
    </location>
</feature>
<accession>A0A139SIG1</accession>
<dbReference type="OrthoDB" id="9857701at2"/>
<reference evidence="2 3" key="1">
    <citation type="submission" date="2016-02" db="EMBL/GenBank/DDBJ databases">
        <authorList>
            <person name="Wen L."/>
            <person name="He K."/>
            <person name="Yang H."/>
        </authorList>
    </citation>
    <scope>NUCLEOTIDE SEQUENCE [LARGE SCALE GENOMIC DNA]</scope>
    <source>
        <strain evidence="2 3">CV41</strain>
    </source>
</reference>
<comment type="caution">
    <text evidence="2">The sequence shown here is derived from an EMBL/GenBank/DDBJ whole genome shotgun (WGS) entry which is preliminary data.</text>
</comment>
<evidence type="ECO:0000313" key="3">
    <source>
        <dbReference type="Proteomes" id="UP000071392"/>
    </source>
</evidence>
<organism evidence="2 3">
    <name type="scientific">Cephaloticoccus capnophilus</name>
    <dbReference type="NCBI Taxonomy" id="1548208"/>
    <lineage>
        <taxon>Bacteria</taxon>
        <taxon>Pseudomonadati</taxon>
        <taxon>Verrucomicrobiota</taxon>
        <taxon>Opitutia</taxon>
        <taxon>Opitutales</taxon>
        <taxon>Opitutaceae</taxon>
        <taxon>Cephaloticoccus</taxon>
    </lineage>
</organism>
<dbReference type="AlphaFoldDB" id="A0A139SIG1"/>
<dbReference type="EMBL" id="LSZP01000059">
    <property type="protein sequence ID" value="KXU34326.1"/>
    <property type="molecule type" value="Genomic_DNA"/>
</dbReference>
<dbReference type="Proteomes" id="UP000071392">
    <property type="component" value="Unassembled WGS sequence"/>
</dbReference>
<keyword evidence="3" id="KW-1185">Reference proteome</keyword>
<keyword evidence="1" id="KW-0812">Transmembrane</keyword>
<proteinExistence type="predicted"/>
<keyword evidence="1" id="KW-0472">Membrane</keyword>
<evidence type="ECO:0000313" key="2">
    <source>
        <dbReference type="EMBL" id="KXU34326.1"/>
    </source>
</evidence>
<dbReference type="RefSeq" id="WP_068713051.1">
    <property type="nucleotide sequence ID" value="NZ_LSZP01000059.1"/>
</dbReference>
<protein>
    <submittedName>
        <fullName evidence="2">Uncharacterized protein</fullName>
    </submittedName>
</protein>
<keyword evidence="1" id="KW-1133">Transmembrane helix</keyword>
<evidence type="ECO:0000256" key="1">
    <source>
        <dbReference type="SAM" id="Phobius"/>
    </source>
</evidence>
<sequence length="224" mass="24230">MPSNEQAPGSLLGSLEQDYTQQAQASAAKETAALHEILKETLPETTPVYARSIFTSLLLLLVGGLLLSIGLGVFQVALHNGSFSSGEITVVIISLGLGGLMLYGSYKIIRYWKTPLFTLSLAGVQFRGCETLTPWAQVDNYLVNVTTYYGFITIAAQVSFDLTPGKPFEWPAKKPHGLKYKPKKNQVFAAAVGLSPSSKKVANLIGQYRAQSYALDRLAELGQA</sequence>
<name>A0A139SIG1_9BACT</name>
<gene>
    <name evidence="2" type="ORF">AXK12_07575</name>
</gene>
<feature type="transmembrane region" description="Helical" evidence="1">
    <location>
        <begin position="57"/>
        <end position="77"/>
    </location>
</feature>